<gene>
    <name evidence="2" type="ORF">SS50377_12310</name>
    <name evidence="3" type="ORF">SS50377_23038</name>
</gene>
<evidence type="ECO:0000256" key="1">
    <source>
        <dbReference type="SAM" id="Phobius"/>
    </source>
</evidence>
<keyword evidence="4" id="KW-1185">Reference proteome</keyword>
<dbReference type="Proteomes" id="UP000018208">
    <property type="component" value="Unassembled WGS sequence"/>
</dbReference>
<feature type="transmembrane region" description="Helical" evidence="1">
    <location>
        <begin position="64"/>
        <end position="90"/>
    </location>
</feature>
<dbReference type="AlphaFoldDB" id="V6LSM7"/>
<dbReference type="EMBL" id="AUWU02000003">
    <property type="protein sequence ID" value="KAH0575405.1"/>
    <property type="molecule type" value="Genomic_DNA"/>
</dbReference>
<dbReference type="EMBL" id="KI546038">
    <property type="protein sequence ID" value="EST47615.1"/>
    <property type="molecule type" value="Genomic_DNA"/>
</dbReference>
<feature type="transmembrane region" description="Helical" evidence="1">
    <location>
        <begin position="97"/>
        <end position="115"/>
    </location>
</feature>
<keyword evidence="1" id="KW-0472">Membrane</keyword>
<reference evidence="2 3" key="1">
    <citation type="journal article" date="2014" name="PLoS Genet.">
        <title>The Genome of Spironucleus salmonicida Highlights a Fish Pathogen Adapted to Fluctuating Environments.</title>
        <authorList>
            <person name="Xu F."/>
            <person name="Jerlstrom-Hultqvist J."/>
            <person name="Einarsson E."/>
            <person name="Astvaldsson A."/>
            <person name="Svard S.G."/>
            <person name="Andersson J.O."/>
        </authorList>
    </citation>
    <scope>NUCLEOTIDE SEQUENCE</scope>
    <source>
        <strain evidence="3">ATCC 50377</strain>
    </source>
</reference>
<evidence type="ECO:0000313" key="4">
    <source>
        <dbReference type="Proteomes" id="UP000018208"/>
    </source>
</evidence>
<protein>
    <submittedName>
        <fullName evidence="2">Transmembrane domain-containing protein</fullName>
    </submittedName>
</protein>
<evidence type="ECO:0000313" key="3">
    <source>
        <dbReference type="EMBL" id="KAH0575405.1"/>
    </source>
</evidence>
<keyword evidence="1" id="KW-1133">Transmembrane helix</keyword>
<name>V6LSM7_9EUKA</name>
<dbReference type="VEuPathDB" id="GiardiaDB:SS50377_23038"/>
<reference evidence="3" key="2">
    <citation type="submission" date="2020-12" db="EMBL/GenBank/DDBJ databases">
        <title>New Spironucleus salmonicida genome in near-complete chromosomes.</title>
        <authorList>
            <person name="Xu F."/>
            <person name="Kurt Z."/>
            <person name="Jimenez-Gonzalez A."/>
            <person name="Astvaldsson A."/>
            <person name="Andersson J.O."/>
            <person name="Svard S.G."/>
        </authorList>
    </citation>
    <scope>NUCLEOTIDE SEQUENCE</scope>
    <source>
        <strain evidence="3">ATCC 50377</strain>
    </source>
</reference>
<organism evidence="2">
    <name type="scientific">Spironucleus salmonicida</name>
    <dbReference type="NCBI Taxonomy" id="348837"/>
    <lineage>
        <taxon>Eukaryota</taxon>
        <taxon>Metamonada</taxon>
        <taxon>Diplomonadida</taxon>
        <taxon>Hexamitidae</taxon>
        <taxon>Hexamitinae</taxon>
        <taxon>Spironucleus</taxon>
    </lineage>
</organism>
<accession>V6LSM7</accession>
<sequence length="559" mass="63544">MDSSFFLLKYCPPLRKIFTKHFVLKFLISLIYTTGFSAVSLLILPSSPALAQKDTFVKLLTLPFISNIIAISSSSYMFLPVTILTVLIFVPIDTPNFVLWLISGVVFVKFSTFSAERFTHVDYHYSSRSALLGDSVKTAFKRTFPHLLIWQFLKQPLSSFDLVAAYALLLFASISFAQPLFFGLLYEPVKQIQNDPIRLATISANLSCYLAFRADNNLKYHNQIQELQRLQKEKGKKAKLTEPRIRLILTSRADSFVISQTICAIQHLIQTDLQGSLNNTQQLVSPAIQLAEKLRSLLPPQNSLTHLFEANVAAPAPLHFFLDFLTFAATDSLSRSFIEKQNSQTIFRINQLVKKLNQVYSGETVLKLNQMVMMQENDDQLEFDQEQLFGFGVNGLDMENDNETKKSEFNIISEGRKKIKLTPFQFVSLYLFSNLTFDQLINDPDAIQTYLQQKAILKLQNKTNFMHKLINILTFKQLRHFAGVQASCSEDLIALRFTLAAVSDVCFGLRGNQSYYLSKEAGFEILKCVMFAVLKSGRKGKQVDQVLTGVKIQMNLMRE</sequence>
<evidence type="ECO:0000313" key="2">
    <source>
        <dbReference type="EMBL" id="EST47615.1"/>
    </source>
</evidence>
<feature type="transmembrane region" description="Helical" evidence="1">
    <location>
        <begin position="22"/>
        <end position="44"/>
    </location>
</feature>
<feature type="transmembrane region" description="Helical" evidence="1">
    <location>
        <begin position="163"/>
        <end position="186"/>
    </location>
</feature>
<proteinExistence type="predicted"/>
<keyword evidence="1 2" id="KW-0812">Transmembrane</keyword>